<dbReference type="Proteomes" id="UP000007266">
    <property type="component" value="Unassembled WGS sequence"/>
</dbReference>
<evidence type="ECO:0000313" key="1">
    <source>
        <dbReference type="EMBL" id="EFA13211.1"/>
    </source>
</evidence>
<dbReference type="EMBL" id="KQ973148">
    <property type="protein sequence ID" value="EFA13211.1"/>
    <property type="molecule type" value="Genomic_DNA"/>
</dbReference>
<gene>
    <name evidence="1" type="primary">GLEAN_16038</name>
    <name evidence="1" type="ORF">TcasGA2_TC016038</name>
</gene>
<reference evidence="1 2" key="2">
    <citation type="journal article" date="2010" name="Nucleic Acids Res.">
        <title>BeetleBase in 2010: revisions to provide comprehensive genomic information for Tribolium castaneum.</title>
        <authorList>
            <person name="Kim H.S."/>
            <person name="Murphy T."/>
            <person name="Xia J."/>
            <person name="Caragea D."/>
            <person name="Park Y."/>
            <person name="Beeman R.W."/>
            <person name="Lorenzen M.D."/>
            <person name="Butcher S."/>
            <person name="Manak J.R."/>
            <person name="Brown S.J."/>
        </authorList>
    </citation>
    <scope>NUCLEOTIDE SEQUENCE [LARGE SCALE GENOMIC DNA]</scope>
    <source>
        <strain evidence="1 2">Georgia GA2</strain>
    </source>
</reference>
<proteinExistence type="predicted"/>
<protein>
    <submittedName>
        <fullName evidence="1">Uncharacterized protein</fullName>
    </submittedName>
</protein>
<organism evidence="1 2">
    <name type="scientific">Tribolium castaneum</name>
    <name type="common">Red flour beetle</name>
    <dbReference type="NCBI Taxonomy" id="7070"/>
    <lineage>
        <taxon>Eukaryota</taxon>
        <taxon>Metazoa</taxon>
        <taxon>Ecdysozoa</taxon>
        <taxon>Arthropoda</taxon>
        <taxon>Hexapoda</taxon>
        <taxon>Insecta</taxon>
        <taxon>Pterygota</taxon>
        <taxon>Neoptera</taxon>
        <taxon>Endopterygota</taxon>
        <taxon>Coleoptera</taxon>
        <taxon>Polyphaga</taxon>
        <taxon>Cucujiformia</taxon>
        <taxon>Tenebrionidae</taxon>
        <taxon>Tenebrionidae incertae sedis</taxon>
        <taxon>Tribolium</taxon>
    </lineage>
</organism>
<dbReference type="InParanoid" id="D7EKL3"/>
<accession>D7EKL3</accession>
<keyword evidence="2" id="KW-1185">Reference proteome</keyword>
<evidence type="ECO:0000313" key="2">
    <source>
        <dbReference type="Proteomes" id="UP000007266"/>
    </source>
</evidence>
<dbReference type="HOGENOM" id="CLU_2815741_0_0_1"/>
<dbReference type="AlphaFoldDB" id="D7EKL3"/>
<reference evidence="1 2" key="1">
    <citation type="journal article" date="2008" name="Nature">
        <title>The genome of the model beetle and pest Tribolium castaneum.</title>
        <authorList>
            <consortium name="Tribolium Genome Sequencing Consortium"/>
            <person name="Richards S."/>
            <person name="Gibbs R.A."/>
            <person name="Weinstock G.M."/>
            <person name="Brown S.J."/>
            <person name="Denell R."/>
            <person name="Beeman R.W."/>
            <person name="Gibbs R."/>
            <person name="Beeman R.W."/>
            <person name="Brown S.J."/>
            <person name="Bucher G."/>
            <person name="Friedrich M."/>
            <person name="Grimmelikhuijzen C.J."/>
            <person name="Klingler M."/>
            <person name="Lorenzen M."/>
            <person name="Richards S."/>
            <person name="Roth S."/>
            <person name="Schroder R."/>
            <person name="Tautz D."/>
            <person name="Zdobnov E.M."/>
            <person name="Muzny D."/>
            <person name="Gibbs R.A."/>
            <person name="Weinstock G.M."/>
            <person name="Attaway T."/>
            <person name="Bell S."/>
            <person name="Buhay C.J."/>
            <person name="Chandrabose M.N."/>
            <person name="Chavez D."/>
            <person name="Clerk-Blankenburg K.P."/>
            <person name="Cree A."/>
            <person name="Dao M."/>
            <person name="Davis C."/>
            <person name="Chacko J."/>
            <person name="Dinh H."/>
            <person name="Dugan-Rocha S."/>
            <person name="Fowler G."/>
            <person name="Garner T.T."/>
            <person name="Garnes J."/>
            <person name="Gnirke A."/>
            <person name="Hawes A."/>
            <person name="Hernandez J."/>
            <person name="Hines S."/>
            <person name="Holder M."/>
            <person name="Hume J."/>
            <person name="Jhangiani S.N."/>
            <person name="Joshi V."/>
            <person name="Khan Z.M."/>
            <person name="Jackson L."/>
            <person name="Kovar C."/>
            <person name="Kowis A."/>
            <person name="Lee S."/>
            <person name="Lewis L.R."/>
            <person name="Margolis J."/>
            <person name="Morgan M."/>
            <person name="Nazareth L.V."/>
            <person name="Nguyen N."/>
            <person name="Okwuonu G."/>
            <person name="Parker D."/>
            <person name="Richards S."/>
            <person name="Ruiz S.J."/>
            <person name="Santibanez J."/>
            <person name="Savard J."/>
            <person name="Scherer S.E."/>
            <person name="Schneider B."/>
            <person name="Sodergren E."/>
            <person name="Tautz D."/>
            <person name="Vattahil S."/>
            <person name="Villasana D."/>
            <person name="White C.S."/>
            <person name="Wright R."/>
            <person name="Park Y."/>
            <person name="Beeman R.W."/>
            <person name="Lord J."/>
            <person name="Oppert B."/>
            <person name="Lorenzen M."/>
            <person name="Brown S."/>
            <person name="Wang L."/>
            <person name="Savard J."/>
            <person name="Tautz D."/>
            <person name="Richards S."/>
            <person name="Weinstock G."/>
            <person name="Gibbs R.A."/>
            <person name="Liu Y."/>
            <person name="Worley K."/>
            <person name="Weinstock G."/>
            <person name="Elsik C.G."/>
            <person name="Reese J.T."/>
            <person name="Elhaik E."/>
            <person name="Landan G."/>
            <person name="Graur D."/>
            <person name="Arensburger P."/>
            <person name="Atkinson P."/>
            <person name="Beeman R.W."/>
            <person name="Beidler J."/>
            <person name="Brown S.J."/>
            <person name="Demuth J.P."/>
            <person name="Drury D.W."/>
            <person name="Du Y.Z."/>
            <person name="Fujiwara H."/>
            <person name="Lorenzen M."/>
            <person name="Maselli V."/>
            <person name="Osanai M."/>
            <person name="Park Y."/>
            <person name="Robertson H.M."/>
            <person name="Tu Z."/>
            <person name="Wang J.J."/>
            <person name="Wang S."/>
            <person name="Richards S."/>
            <person name="Song H."/>
            <person name="Zhang L."/>
            <person name="Sodergren E."/>
            <person name="Werner D."/>
            <person name="Stanke M."/>
            <person name="Morgenstern B."/>
            <person name="Solovyev V."/>
            <person name="Kosarev P."/>
            <person name="Brown G."/>
            <person name="Chen H.C."/>
            <person name="Ermolaeva O."/>
            <person name="Hlavina W."/>
            <person name="Kapustin Y."/>
            <person name="Kiryutin B."/>
            <person name="Kitts P."/>
            <person name="Maglott D."/>
            <person name="Pruitt K."/>
            <person name="Sapojnikov V."/>
            <person name="Souvorov A."/>
            <person name="Mackey A.J."/>
            <person name="Waterhouse R.M."/>
            <person name="Wyder S."/>
            <person name="Zdobnov E.M."/>
            <person name="Zdobnov E.M."/>
            <person name="Wyder S."/>
            <person name="Kriventseva E.V."/>
            <person name="Kadowaki T."/>
            <person name="Bork P."/>
            <person name="Aranda M."/>
            <person name="Bao R."/>
            <person name="Beermann A."/>
            <person name="Berns N."/>
            <person name="Bolognesi R."/>
            <person name="Bonneton F."/>
            <person name="Bopp D."/>
            <person name="Brown S.J."/>
            <person name="Bucher G."/>
            <person name="Butts T."/>
            <person name="Chaumot A."/>
            <person name="Denell R.E."/>
            <person name="Ferrier D.E."/>
            <person name="Friedrich M."/>
            <person name="Gordon C.M."/>
            <person name="Jindra M."/>
            <person name="Klingler M."/>
            <person name="Lan Q."/>
            <person name="Lattorff H.M."/>
            <person name="Laudet V."/>
            <person name="von Levetsow C."/>
            <person name="Liu Z."/>
            <person name="Lutz R."/>
            <person name="Lynch J.A."/>
            <person name="da Fonseca R.N."/>
            <person name="Posnien N."/>
            <person name="Reuter R."/>
            <person name="Roth S."/>
            <person name="Savard J."/>
            <person name="Schinko J.B."/>
            <person name="Schmitt C."/>
            <person name="Schoppmeier M."/>
            <person name="Schroder R."/>
            <person name="Shippy T.D."/>
            <person name="Simonnet F."/>
            <person name="Marques-Souza H."/>
            <person name="Tautz D."/>
            <person name="Tomoyasu Y."/>
            <person name="Trauner J."/>
            <person name="Van der Zee M."/>
            <person name="Vervoort M."/>
            <person name="Wittkopp N."/>
            <person name="Wimmer E.A."/>
            <person name="Yang X."/>
            <person name="Jones A.K."/>
            <person name="Sattelle D.B."/>
            <person name="Ebert P.R."/>
            <person name="Nelson D."/>
            <person name="Scott J.G."/>
            <person name="Beeman R.W."/>
            <person name="Muthukrishnan S."/>
            <person name="Kramer K.J."/>
            <person name="Arakane Y."/>
            <person name="Beeman R.W."/>
            <person name="Zhu Q."/>
            <person name="Hogenkamp D."/>
            <person name="Dixit R."/>
            <person name="Oppert B."/>
            <person name="Jiang H."/>
            <person name="Zou Z."/>
            <person name="Marshall J."/>
            <person name="Elpidina E."/>
            <person name="Vinokurov K."/>
            <person name="Oppert C."/>
            <person name="Zou Z."/>
            <person name="Evans J."/>
            <person name="Lu Z."/>
            <person name="Zhao P."/>
            <person name="Sumathipala N."/>
            <person name="Altincicek B."/>
            <person name="Vilcinskas A."/>
            <person name="Williams M."/>
            <person name="Hultmark D."/>
            <person name="Hetru C."/>
            <person name="Jiang H."/>
            <person name="Grimmelikhuijzen C.J."/>
            <person name="Hauser F."/>
            <person name="Cazzamali G."/>
            <person name="Williamson M."/>
            <person name="Park Y."/>
            <person name="Li B."/>
            <person name="Tanaka Y."/>
            <person name="Predel R."/>
            <person name="Neupert S."/>
            <person name="Schachtner J."/>
            <person name="Verleyen P."/>
            <person name="Raible F."/>
            <person name="Bork P."/>
            <person name="Friedrich M."/>
            <person name="Walden K.K."/>
            <person name="Robertson H.M."/>
            <person name="Angeli S."/>
            <person name="Foret S."/>
            <person name="Bucher G."/>
            <person name="Schuetz S."/>
            <person name="Maleszka R."/>
            <person name="Wimmer E.A."/>
            <person name="Beeman R.W."/>
            <person name="Lorenzen M."/>
            <person name="Tomoyasu Y."/>
            <person name="Miller S.C."/>
            <person name="Grossmann D."/>
            <person name="Bucher G."/>
        </authorList>
    </citation>
    <scope>NUCLEOTIDE SEQUENCE [LARGE SCALE GENOMIC DNA]</scope>
    <source>
        <strain evidence="1 2">Georgia GA2</strain>
    </source>
</reference>
<name>D7EKL3_TRICA</name>
<sequence length="67" mass="7744">MNAFCVVEYSRPPTSAILVVIKCKAFGWPYRVNIVCAEYAHHHRSVVVQIIGSRIEDWQADSRKQRI</sequence>